<keyword evidence="3" id="KW-1185">Reference proteome</keyword>
<accession>A0AAV7WT47</accession>
<dbReference type="EMBL" id="JANPWB010000001">
    <property type="protein sequence ID" value="KAJ1217263.1"/>
    <property type="molecule type" value="Genomic_DNA"/>
</dbReference>
<name>A0AAV7WT47_PLEWA</name>
<reference evidence="2" key="1">
    <citation type="journal article" date="2022" name="bioRxiv">
        <title>Sequencing and chromosome-scale assembly of the giantPleurodeles waltlgenome.</title>
        <authorList>
            <person name="Brown T."/>
            <person name="Elewa A."/>
            <person name="Iarovenko S."/>
            <person name="Subramanian E."/>
            <person name="Araus A.J."/>
            <person name="Petzold A."/>
            <person name="Susuki M."/>
            <person name="Suzuki K.-i.T."/>
            <person name="Hayashi T."/>
            <person name="Toyoda A."/>
            <person name="Oliveira C."/>
            <person name="Osipova E."/>
            <person name="Leigh N.D."/>
            <person name="Simon A."/>
            <person name="Yun M.H."/>
        </authorList>
    </citation>
    <scope>NUCLEOTIDE SEQUENCE</scope>
    <source>
        <strain evidence="2">20211129_DDA</strain>
        <tissue evidence="2">Liver</tissue>
    </source>
</reference>
<protein>
    <submittedName>
        <fullName evidence="2">Uncharacterized protein</fullName>
    </submittedName>
</protein>
<feature type="region of interest" description="Disordered" evidence="1">
    <location>
        <begin position="95"/>
        <end position="115"/>
    </location>
</feature>
<organism evidence="2 3">
    <name type="scientific">Pleurodeles waltl</name>
    <name type="common">Iberian ribbed newt</name>
    <dbReference type="NCBI Taxonomy" id="8319"/>
    <lineage>
        <taxon>Eukaryota</taxon>
        <taxon>Metazoa</taxon>
        <taxon>Chordata</taxon>
        <taxon>Craniata</taxon>
        <taxon>Vertebrata</taxon>
        <taxon>Euteleostomi</taxon>
        <taxon>Amphibia</taxon>
        <taxon>Batrachia</taxon>
        <taxon>Caudata</taxon>
        <taxon>Salamandroidea</taxon>
        <taxon>Salamandridae</taxon>
        <taxon>Pleurodelinae</taxon>
        <taxon>Pleurodeles</taxon>
    </lineage>
</organism>
<dbReference type="AlphaFoldDB" id="A0AAV7WT47"/>
<comment type="caution">
    <text evidence="2">The sequence shown here is derived from an EMBL/GenBank/DDBJ whole genome shotgun (WGS) entry which is preliminary data.</text>
</comment>
<dbReference type="Proteomes" id="UP001066276">
    <property type="component" value="Chromosome 1_1"/>
</dbReference>
<evidence type="ECO:0000313" key="2">
    <source>
        <dbReference type="EMBL" id="KAJ1217263.1"/>
    </source>
</evidence>
<proteinExistence type="predicted"/>
<evidence type="ECO:0000313" key="3">
    <source>
        <dbReference type="Proteomes" id="UP001066276"/>
    </source>
</evidence>
<feature type="region of interest" description="Disordered" evidence="1">
    <location>
        <begin position="202"/>
        <end position="223"/>
    </location>
</feature>
<sequence length="268" mass="28528">MAFLLLHQLTIRPGLRPHPPRRAASTSHSPVISYNYSPRPGQQKQHFQAFTCRSGPCALAVGHLAQDTARPGHTYHAPSQATPPWAYCTADREPHSSVLGKAPSPGAQRQAGAASLPPLPRIGAPPPVLGPGMAALSSRGQPHQVRPRAWPSGPAAPVLSVSFTWTLPGTSVGRFRPPTAPASAGPHHAAVTTALHARQRRAWTRAKRPDAAGSPRSLESGLEGNVELRSRVVVATETGETRGGKLLPEEMDEVVESPLRTRLMLDSI</sequence>
<evidence type="ECO:0000256" key="1">
    <source>
        <dbReference type="SAM" id="MobiDB-lite"/>
    </source>
</evidence>
<gene>
    <name evidence="2" type="ORF">NDU88_004858</name>
</gene>